<dbReference type="InterPro" id="IPR036396">
    <property type="entry name" value="Cyt_P450_sf"/>
</dbReference>
<evidence type="ECO:0000256" key="1">
    <source>
        <dbReference type="ARBA" id="ARBA00001917"/>
    </source>
</evidence>
<comment type="cofactor">
    <cofactor evidence="1">
        <name>FMN</name>
        <dbReference type="ChEBI" id="CHEBI:58210"/>
    </cofactor>
</comment>
<keyword evidence="13 17" id="KW-0560">Oxidoreductase</keyword>
<accession>A0A498QCX9</accession>
<dbReference type="GO" id="GO:0020037">
    <property type="term" value="F:heme binding"/>
    <property type="evidence" value="ECO:0007669"/>
    <property type="project" value="InterPro"/>
</dbReference>
<feature type="binding site" description="axial binding residue" evidence="16">
    <location>
        <position position="418"/>
    </location>
    <ligand>
        <name>heme</name>
        <dbReference type="ChEBI" id="CHEBI:30413"/>
    </ligand>
    <ligandPart>
        <name>Fe</name>
        <dbReference type="ChEBI" id="CHEBI:18248"/>
    </ligandPart>
</feature>
<dbReference type="PRINTS" id="PR00385">
    <property type="entry name" value="P450"/>
</dbReference>
<dbReference type="FunFam" id="1.10.630.10:FF:000040">
    <property type="entry name" value="Bifunctional cytochrome P450/NADPH--P450 reductase"/>
    <property type="match status" value="1"/>
</dbReference>
<dbReference type="CDD" id="cd11068">
    <property type="entry name" value="CYP120A1"/>
    <property type="match status" value="1"/>
</dbReference>
<evidence type="ECO:0000256" key="15">
    <source>
        <dbReference type="ARBA" id="ARBA00023033"/>
    </source>
</evidence>
<dbReference type="InterPro" id="IPR017972">
    <property type="entry name" value="Cyt_P450_CS"/>
</dbReference>
<keyword evidence="8" id="KW-0285">Flavoprotein</keyword>
<proteinExistence type="inferred from homology"/>
<dbReference type="PANTHER" id="PTHR24305">
    <property type="entry name" value="CYTOCHROME P450"/>
    <property type="match status" value="1"/>
</dbReference>
<evidence type="ECO:0000256" key="13">
    <source>
        <dbReference type="ARBA" id="ARBA00023002"/>
    </source>
</evidence>
<evidence type="ECO:0000256" key="10">
    <source>
        <dbReference type="ARBA" id="ARBA00022723"/>
    </source>
</evidence>
<dbReference type="InterPro" id="IPR050121">
    <property type="entry name" value="Cytochrome_P450_monoxygenase"/>
</dbReference>
<dbReference type="RefSeq" id="WP_122444153.1">
    <property type="nucleotide sequence ID" value="NZ_UPHP01000113.1"/>
</dbReference>
<dbReference type="AlphaFoldDB" id="A0A498QCX9"/>
<keyword evidence="14 16" id="KW-0408">Iron</keyword>
<dbReference type="GO" id="GO:0016705">
    <property type="term" value="F:oxidoreductase activity, acting on paired donors, with incorporation or reduction of molecular oxygen"/>
    <property type="evidence" value="ECO:0007669"/>
    <property type="project" value="InterPro"/>
</dbReference>
<dbReference type="Proteomes" id="UP000273307">
    <property type="component" value="Unassembled WGS sequence"/>
</dbReference>
<evidence type="ECO:0000256" key="7">
    <source>
        <dbReference type="ARBA" id="ARBA00022617"/>
    </source>
</evidence>
<comment type="cofactor">
    <cofactor evidence="2 16">
        <name>heme</name>
        <dbReference type="ChEBI" id="CHEBI:30413"/>
    </cofactor>
</comment>
<comment type="similarity">
    <text evidence="5 17">Belongs to the cytochrome P450 family.</text>
</comment>
<evidence type="ECO:0000256" key="14">
    <source>
        <dbReference type="ARBA" id="ARBA00023004"/>
    </source>
</evidence>
<evidence type="ECO:0000256" key="4">
    <source>
        <dbReference type="ARBA" id="ARBA00010018"/>
    </source>
</evidence>
<keyword evidence="9" id="KW-0288">FMN</keyword>
<evidence type="ECO:0000256" key="8">
    <source>
        <dbReference type="ARBA" id="ARBA00022630"/>
    </source>
</evidence>
<keyword evidence="11" id="KW-0274">FAD</keyword>
<dbReference type="PRINTS" id="PR00463">
    <property type="entry name" value="EP450I"/>
</dbReference>
<dbReference type="InterPro" id="IPR001128">
    <property type="entry name" value="Cyt_P450"/>
</dbReference>
<evidence type="ECO:0000256" key="12">
    <source>
        <dbReference type="ARBA" id="ARBA00022857"/>
    </source>
</evidence>
<protein>
    <submittedName>
        <fullName evidence="18">Bifunctional cytochrome P450/NADPH--P450 reductase</fullName>
    </submittedName>
</protein>
<keyword evidence="7 16" id="KW-0349">Heme</keyword>
<dbReference type="GO" id="GO:0004497">
    <property type="term" value="F:monooxygenase activity"/>
    <property type="evidence" value="ECO:0007669"/>
    <property type="project" value="UniProtKB-KW"/>
</dbReference>
<evidence type="ECO:0000256" key="6">
    <source>
        <dbReference type="ARBA" id="ARBA00022448"/>
    </source>
</evidence>
<dbReference type="PANTHER" id="PTHR24305:SF166">
    <property type="entry name" value="CYTOCHROME P450 12A4, MITOCHONDRIAL-RELATED"/>
    <property type="match status" value="1"/>
</dbReference>
<reference evidence="18 19" key="1">
    <citation type="submission" date="2018-09" db="EMBL/GenBank/DDBJ databases">
        <authorList>
            <person name="Tagini F."/>
        </authorList>
    </citation>
    <scope>NUCLEOTIDE SEQUENCE [LARGE SCALE GENOMIC DNA]</scope>
    <source>
        <strain evidence="18 19">MK136</strain>
    </source>
</reference>
<dbReference type="EMBL" id="UPHP01000113">
    <property type="protein sequence ID" value="VBA41610.1"/>
    <property type="molecule type" value="Genomic_DNA"/>
</dbReference>
<evidence type="ECO:0000256" key="9">
    <source>
        <dbReference type="ARBA" id="ARBA00022643"/>
    </source>
</evidence>
<dbReference type="PROSITE" id="PS00086">
    <property type="entry name" value="CYTOCHROME_P450"/>
    <property type="match status" value="1"/>
</dbReference>
<evidence type="ECO:0000256" key="5">
    <source>
        <dbReference type="ARBA" id="ARBA00010617"/>
    </source>
</evidence>
<organism evidence="18 19">
    <name type="scientific">Mycobacterium attenuatum</name>
    <dbReference type="NCBI Taxonomy" id="2341086"/>
    <lineage>
        <taxon>Bacteria</taxon>
        <taxon>Bacillati</taxon>
        <taxon>Actinomycetota</taxon>
        <taxon>Actinomycetes</taxon>
        <taxon>Mycobacteriales</taxon>
        <taxon>Mycobacteriaceae</taxon>
        <taxon>Mycobacterium</taxon>
    </lineage>
</organism>
<keyword evidence="6" id="KW-0813">Transport</keyword>
<evidence type="ECO:0000256" key="16">
    <source>
        <dbReference type="PIRSR" id="PIRSR602401-1"/>
    </source>
</evidence>
<evidence type="ECO:0000256" key="2">
    <source>
        <dbReference type="ARBA" id="ARBA00001971"/>
    </source>
</evidence>
<dbReference type="Gene3D" id="1.10.630.10">
    <property type="entry name" value="Cytochrome P450"/>
    <property type="match status" value="1"/>
</dbReference>
<dbReference type="OrthoDB" id="7376058at2"/>
<evidence type="ECO:0000256" key="3">
    <source>
        <dbReference type="ARBA" id="ARBA00001974"/>
    </source>
</evidence>
<keyword evidence="12" id="KW-0521">NADP</keyword>
<dbReference type="GO" id="GO:0005506">
    <property type="term" value="F:iron ion binding"/>
    <property type="evidence" value="ECO:0007669"/>
    <property type="project" value="InterPro"/>
</dbReference>
<keyword evidence="15 17" id="KW-0503">Monooxygenase</keyword>
<name>A0A498QCX9_9MYCO</name>
<evidence type="ECO:0000313" key="18">
    <source>
        <dbReference type="EMBL" id="VBA41610.1"/>
    </source>
</evidence>
<sequence length="474" mass="53160">MTPHRSDSCAVPRPRLRLPIIGDLLVVNWTKPCQGLAREVEAHGGIIEHRIFDLRLITVASTALINEINDESRWEKSLGLVLPELRAIGGDGLFTAYNHEPNWRMAHNILMPAFTKAAMASYHASMLEAARELVSSWSQRAADGSWVDIPDEANRFTIEVVARAGLGHSFTKLNDPSDNPIISAFLRELTHARTTARTNAIPRYEQLLGRRRRNQHQRDKQYLSDQVGAIINARRSSGGSDNAPVNMLDVMLHETDPATGESLDNANIANQVLTLLIAGSETSANAIAFALHYLSTNPHIAAAARAEVDQRWPDSGVPDMSFDDVAKLRYLRRIVDETLRLWPIAPGYFRQARTDTVLGGRYQFKAGDCVFVLLLSAHRDRAWGNDAAEFNPDRFLPGNIRRLAPHIYKPFGTGPRACIGRQFAIHEIMLTLAIIVHQFVLESYPGYQLEVSERLTLKPDGLRIRFHRRQRTPL</sequence>
<dbReference type="Pfam" id="PF00067">
    <property type="entry name" value="p450"/>
    <property type="match status" value="1"/>
</dbReference>
<comment type="similarity">
    <text evidence="4">In the N-terminal section; belongs to the cytochrome P450 family.</text>
</comment>
<evidence type="ECO:0000256" key="17">
    <source>
        <dbReference type="RuleBase" id="RU000461"/>
    </source>
</evidence>
<comment type="cofactor">
    <cofactor evidence="3">
        <name>FAD</name>
        <dbReference type="ChEBI" id="CHEBI:57692"/>
    </cofactor>
</comment>
<evidence type="ECO:0000313" key="19">
    <source>
        <dbReference type="Proteomes" id="UP000273307"/>
    </source>
</evidence>
<dbReference type="SUPFAM" id="SSF48264">
    <property type="entry name" value="Cytochrome P450"/>
    <property type="match status" value="1"/>
</dbReference>
<dbReference type="InterPro" id="IPR002401">
    <property type="entry name" value="Cyt_P450_E_grp-I"/>
</dbReference>
<keyword evidence="19" id="KW-1185">Reference proteome</keyword>
<evidence type="ECO:0000256" key="11">
    <source>
        <dbReference type="ARBA" id="ARBA00022827"/>
    </source>
</evidence>
<gene>
    <name evidence="18" type="ORF">LAUMK136_04141</name>
</gene>
<keyword evidence="10 16" id="KW-0479">Metal-binding</keyword>